<evidence type="ECO:0000313" key="4">
    <source>
        <dbReference type="Proteomes" id="UP001501867"/>
    </source>
</evidence>
<reference evidence="4" key="1">
    <citation type="journal article" date="2019" name="Int. J. Syst. Evol. Microbiol.">
        <title>The Global Catalogue of Microorganisms (GCM) 10K type strain sequencing project: providing services to taxonomists for standard genome sequencing and annotation.</title>
        <authorList>
            <consortium name="The Broad Institute Genomics Platform"/>
            <consortium name="The Broad Institute Genome Sequencing Center for Infectious Disease"/>
            <person name="Wu L."/>
            <person name="Ma J."/>
        </authorList>
    </citation>
    <scope>NUCLEOTIDE SEQUENCE [LARGE SCALE GENOMIC DNA]</scope>
    <source>
        <strain evidence="4">JCM 4505</strain>
    </source>
</reference>
<feature type="chain" id="PRO_5045516338" evidence="2">
    <location>
        <begin position="26"/>
        <end position="70"/>
    </location>
</feature>
<accession>A0ABP3EYM6</accession>
<comment type="caution">
    <text evidence="3">The sequence shown here is derived from an EMBL/GenBank/DDBJ whole genome shotgun (WGS) entry which is preliminary data.</text>
</comment>
<dbReference type="Proteomes" id="UP001501867">
    <property type="component" value="Unassembled WGS sequence"/>
</dbReference>
<organism evidence="3 4">
    <name type="scientific">Streptomyces polychromogenes</name>
    <dbReference type="NCBI Taxonomy" id="67342"/>
    <lineage>
        <taxon>Bacteria</taxon>
        <taxon>Bacillati</taxon>
        <taxon>Actinomycetota</taxon>
        <taxon>Actinomycetes</taxon>
        <taxon>Kitasatosporales</taxon>
        <taxon>Streptomycetaceae</taxon>
        <taxon>Streptomyces</taxon>
    </lineage>
</organism>
<proteinExistence type="predicted"/>
<evidence type="ECO:0000256" key="1">
    <source>
        <dbReference type="SAM" id="MobiDB-lite"/>
    </source>
</evidence>
<protein>
    <submittedName>
        <fullName evidence="3">Uncharacterized protein</fullName>
    </submittedName>
</protein>
<keyword evidence="4" id="KW-1185">Reference proteome</keyword>
<name>A0ABP3EYM6_9ACTN</name>
<dbReference type="EMBL" id="BAAABV010000015">
    <property type="protein sequence ID" value="GAA0284800.1"/>
    <property type="molecule type" value="Genomic_DNA"/>
</dbReference>
<sequence>MTTNARHLVPLLAAALVIAGSASLAVLSPHHAPRTTIPTTGATTGTGPESWTGPAPSPGPGPDLAPFLKG</sequence>
<evidence type="ECO:0000313" key="3">
    <source>
        <dbReference type="EMBL" id="GAA0284800.1"/>
    </source>
</evidence>
<keyword evidence="2" id="KW-0732">Signal</keyword>
<dbReference type="RefSeq" id="WP_344156912.1">
    <property type="nucleotide sequence ID" value="NZ_BAAABV010000015.1"/>
</dbReference>
<evidence type="ECO:0000256" key="2">
    <source>
        <dbReference type="SAM" id="SignalP"/>
    </source>
</evidence>
<feature type="compositionally biased region" description="Low complexity" evidence="1">
    <location>
        <begin position="34"/>
        <end position="48"/>
    </location>
</feature>
<gene>
    <name evidence="3" type="ORF">GCM10010302_23710</name>
</gene>
<feature type="signal peptide" evidence="2">
    <location>
        <begin position="1"/>
        <end position="25"/>
    </location>
</feature>
<feature type="region of interest" description="Disordered" evidence="1">
    <location>
        <begin position="31"/>
        <end position="70"/>
    </location>
</feature>